<gene>
    <name evidence="1" type="ORF">AXI58_15120</name>
</gene>
<name>A0A150F781_9BACI</name>
<comment type="caution">
    <text evidence="1">The sequence shown here is derived from an EMBL/GenBank/DDBJ whole genome shotgun (WGS) entry which is preliminary data.</text>
</comment>
<dbReference type="AlphaFoldDB" id="A0A150F781"/>
<evidence type="ECO:0000313" key="2">
    <source>
        <dbReference type="Proteomes" id="UP000075430"/>
    </source>
</evidence>
<proteinExistence type="predicted"/>
<dbReference type="Proteomes" id="UP000075430">
    <property type="component" value="Unassembled WGS sequence"/>
</dbReference>
<dbReference type="RefSeq" id="WP_061521616.1">
    <property type="nucleotide sequence ID" value="NZ_JANBMN010000005.1"/>
</dbReference>
<reference evidence="2" key="1">
    <citation type="submission" date="2016-02" db="EMBL/GenBank/DDBJ databases">
        <authorList>
            <person name="Dunlap C."/>
        </authorList>
    </citation>
    <scope>NUCLEOTIDE SEQUENCE [LARGE SCALE GENOMIC DNA]</scope>
    <source>
        <strain evidence="2">NRRL B-41092</strain>
    </source>
</reference>
<evidence type="ECO:0000313" key="1">
    <source>
        <dbReference type="EMBL" id="KXZ20130.1"/>
    </source>
</evidence>
<sequence length="204" mass="22289">MKSKLLRILIVSMVSILVFSLVGFSNESSTTAKENNTFTGEDYFRGLLFGQGEVGKLISSDLDPKLVKEANSTEGKKLVNDVVKFIKKDQPQYMDELKQSIDSKDPKKLIDNMNKADQLIQKYAKKNQNVKYSSNKATPSCGLYAVCVAAGYLYVVGVNAVALQTAAAVTTAVWKYVAKYSSSASNNNSDLEAAAAKTLKLIHQ</sequence>
<dbReference type="NCBIfam" id="TIGR04032">
    <property type="entry name" value="toxin_SdpC"/>
    <property type="match status" value="1"/>
</dbReference>
<keyword evidence="2" id="KW-1185">Reference proteome</keyword>
<dbReference type="EMBL" id="LSBA01000014">
    <property type="protein sequence ID" value="KXZ20130.1"/>
    <property type="molecule type" value="Genomic_DNA"/>
</dbReference>
<accession>A0A150F781</accession>
<protein>
    <submittedName>
        <fullName evidence="1">Killing factor SdpC</fullName>
    </submittedName>
</protein>
<dbReference type="InterPro" id="IPR023888">
    <property type="entry name" value="SdpC-like"/>
</dbReference>
<dbReference type="OrthoDB" id="2928270at2"/>
<dbReference type="Pfam" id="PF26137">
    <property type="entry name" value="Toxin_SdpC"/>
    <property type="match status" value="1"/>
</dbReference>
<organism evidence="1 2">
    <name type="scientific">Bacillus nakamurai</name>
    <dbReference type="NCBI Taxonomy" id="1793963"/>
    <lineage>
        <taxon>Bacteria</taxon>
        <taxon>Bacillati</taxon>
        <taxon>Bacillota</taxon>
        <taxon>Bacilli</taxon>
        <taxon>Bacillales</taxon>
        <taxon>Bacillaceae</taxon>
        <taxon>Bacillus</taxon>
    </lineage>
</organism>